<comment type="caution">
    <text evidence="1">The sequence shown here is derived from an EMBL/GenBank/DDBJ whole genome shotgun (WGS) entry which is preliminary data.</text>
</comment>
<organism evidence="1 2">
    <name type="scientific">Geomobilimonas luticola</name>
    <dbReference type="NCBI Taxonomy" id="1114878"/>
    <lineage>
        <taxon>Bacteria</taxon>
        <taxon>Pseudomonadati</taxon>
        <taxon>Thermodesulfobacteriota</taxon>
        <taxon>Desulfuromonadia</taxon>
        <taxon>Geobacterales</taxon>
        <taxon>Geobacteraceae</taxon>
        <taxon>Geomobilimonas</taxon>
    </lineage>
</organism>
<name>A0ABS5SCD1_9BACT</name>
<proteinExistence type="predicted"/>
<dbReference type="Proteomes" id="UP000756860">
    <property type="component" value="Unassembled WGS sequence"/>
</dbReference>
<dbReference type="GO" id="GO:0016757">
    <property type="term" value="F:glycosyltransferase activity"/>
    <property type="evidence" value="ECO:0007669"/>
    <property type="project" value="UniProtKB-KW"/>
</dbReference>
<keyword evidence="1" id="KW-0808">Transferase</keyword>
<gene>
    <name evidence="1" type="ORF">KI810_08190</name>
</gene>
<dbReference type="EMBL" id="JAHCVK010000002">
    <property type="protein sequence ID" value="MBT0653033.1"/>
    <property type="molecule type" value="Genomic_DNA"/>
</dbReference>
<sequence>MTNRPPIALFVYNRLLHTMSTMEALQKNHGARESILYVYSDGPRSDADAEGVAAVRNYVKKVTGFADVIVVERERNLGLARSLTSGIDAVLGAHESIVVLEDDLVTSPYFLQFMGDALRCYEHEEQVAAIHGYTFPLGIPLPDTFFLRNTGCWGWGTWRRAWALFEPDGRKLLEQLRNSRLSTNFDMHGAYPYTRMLENQVNGRIDSWAVRWHASTFLSNKFTLYPGVSLVKNIGHDGSGMHCGTSKFYDVSLVEKEVMVALLPVREDPRVTGSLEAYLRRGHSGTVRYWFWKLFGNRMRP</sequence>
<dbReference type="Gene3D" id="3.90.550.10">
    <property type="entry name" value="Spore Coat Polysaccharide Biosynthesis Protein SpsA, Chain A"/>
    <property type="match status" value="1"/>
</dbReference>
<dbReference type="InterPro" id="IPR029044">
    <property type="entry name" value="Nucleotide-diphossugar_trans"/>
</dbReference>
<dbReference type="SUPFAM" id="SSF53448">
    <property type="entry name" value="Nucleotide-diphospho-sugar transferases"/>
    <property type="match status" value="1"/>
</dbReference>
<dbReference type="EC" id="2.4.-.-" evidence="1"/>
<keyword evidence="2" id="KW-1185">Reference proteome</keyword>
<evidence type="ECO:0000313" key="2">
    <source>
        <dbReference type="Proteomes" id="UP000756860"/>
    </source>
</evidence>
<accession>A0ABS5SCD1</accession>
<evidence type="ECO:0000313" key="1">
    <source>
        <dbReference type="EMBL" id="MBT0653033.1"/>
    </source>
</evidence>
<keyword evidence="1" id="KW-0328">Glycosyltransferase</keyword>
<reference evidence="1 2" key="1">
    <citation type="submission" date="2021-05" db="EMBL/GenBank/DDBJ databases">
        <title>The draft genome of Geobacter luticola JCM 17780.</title>
        <authorList>
            <person name="Xu Z."/>
            <person name="Masuda Y."/>
            <person name="Itoh H."/>
            <person name="Senoo K."/>
        </authorList>
    </citation>
    <scope>NUCLEOTIDE SEQUENCE [LARGE SCALE GENOMIC DNA]</scope>
    <source>
        <strain evidence="1 2">JCM 17780</strain>
    </source>
</reference>
<protein>
    <submittedName>
        <fullName evidence="1">Glycosyltransferase</fullName>
        <ecNumber evidence="1">2.4.-.-</ecNumber>
    </submittedName>
</protein>